<dbReference type="EMBL" id="JBHSPH010000009">
    <property type="protein sequence ID" value="MFC5864298.1"/>
    <property type="molecule type" value="Genomic_DNA"/>
</dbReference>
<feature type="transmembrane region" description="Helical" evidence="1">
    <location>
        <begin position="107"/>
        <end position="130"/>
    </location>
</feature>
<proteinExistence type="predicted"/>
<organism evidence="2 3">
    <name type="scientific">Acidicapsa dinghuensis</name>
    <dbReference type="NCBI Taxonomy" id="2218256"/>
    <lineage>
        <taxon>Bacteria</taxon>
        <taxon>Pseudomonadati</taxon>
        <taxon>Acidobacteriota</taxon>
        <taxon>Terriglobia</taxon>
        <taxon>Terriglobales</taxon>
        <taxon>Acidobacteriaceae</taxon>
        <taxon>Acidicapsa</taxon>
    </lineage>
</organism>
<dbReference type="RefSeq" id="WP_263342031.1">
    <property type="nucleotide sequence ID" value="NZ_JAGSYH010000009.1"/>
</dbReference>
<sequence>MAIPVEGTYGMLAEFETPSDLVRAAQAAYKNGWRRMDCYTPYPVEEAAEAIGFHKNRVPLITLIGGLMGLVAMFSLETWISVLAYPVNIAGRPLYSWPAFVVPAYEWTILWAGLSACFGTLALCGLPTLYHPLFNVPNFRSGATDDKFFLCLEATDPKFEIVSAREFLEEQGPVSVVEVEY</sequence>
<evidence type="ECO:0000313" key="3">
    <source>
        <dbReference type="Proteomes" id="UP001596091"/>
    </source>
</evidence>
<feature type="transmembrane region" description="Helical" evidence="1">
    <location>
        <begin position="60"/>
        <end position="87"/>
    </location>
</feature>
<gene>
    <name evidence="2" type="ORF">ACFPT7_18475</name>
</gene>
<evidence type="ECO:0000313" key="2">
    <source>
        <dbReference type="EMBL" id="MFC5864298.1"/>
    </source>
</evidence>
<dbReference type="Pfam" id="PF11821">
    <property type="entry name" value="ActD"/>
    <property type="match status" value="1"/>
</dbReference>
<name>A0ABW1EMX3_9BACT</name>
<dbReference type="Proteomes" id="UP001596091">
    <property type="component" value="Unassembled WGS sequence"/>
</dbReference>
<comment type="caution">
    <text evidence="2">The sequence shown here is derived from an EMBL/GenBank/DDBJ whole genome shotgun (WGS) entry which is preliminary data.</text>
</comment>
<dbReference type="PANTHER" id="PTHR40394">
    <property type="entry name" value="LIPOPROTEIN-RELATED"/>
    <property type="match status" value="1"/>
</dbReference>
<reference evidence="3" key="1">
    <citation type="journal article" date="2019" name="Int. J. Syst. Evol. Microbiol.">
        <title>The Global Catalogue of Microorganisms (GCM) 10K type strain sequencing project: providing services to taxonomists for standard genome sequencing and annotation.</title>
        <authorList>
            <consortium name="The Broad Institute Genomics Platform"/>
            <consortium name="The Broad Institute Genome Sequencing Center for Infectious Disease"/>
            <person name="Wu L."/>
            <person name="Ma J."/>
        </authorList>
    </citation>
    <scope>NUCLEOTIDE SEQUENCE [LARGE SCALE GENOMIC DNA]</scope>
    <source>
        <strain evidence="3">JCM 4087</strain>
    </source>
</reference>
<accession>A0ABW1EMX3</accession>
<keyword evidence="3" id="KW-1185">Reference proteome</keyword>
<dbReference type="PANTHER" id="PTHR40394:SF2">
    <property type="entry name" value="QUINOL:CYTOCHROME C OXIDOREDUCTASE MEMBRANE PROTEIN"/>
    <property type="match status" value="1"/>
</dbReference>
<dbReference type="InterPro" id="IPR021776">
    <property type="entry name" value="ActD"/>
</dbReference>
<protein>
    <submittedName>
        <fullName evidence="2">DUF3341 domain-containing protein</fullName>
    </submittedName>
</protein>
<keyword evidence="1" id="KW-1133">Transmembrane helix</keyword>
<keyword evidence="1" id="KW-0472">Membrane</keyword>
<keyword evidence="1" id="KW-0812">Transmembrane</keyword>
<evidence type="ECO:0000256" key="1">
    <source>
        <dbReference type="SAM" id="Phobius"/>
    </source>
</evidence>